<accession>A0A0D2WLX2</accession>
<evidence type="ECO:0000256" key="4">
    <source>
        <dbReference type="SAM" id="MobiDB-lite"/>
    </source>
</evidence>
<gene>
    <name evidence="5" type="ORF">CAOG_002779</name>
</gene>
<protein>
    <submittedName>
        <fullName evidence="5">Uncharacterized protein</fullName>
    </submittedName>
</protein>
<dbReference type="PhylomeDB" id="A0A0D2WLX2"/>
<dbReference type="Proteomes" id="UP000008743">
    <property type="component" value="Unassembled WGS sequence"/>
</dbReference>
<dbReference type="GO" id="GO:0031267">
    <property type="term" value="F:small GTPase binding"/>
    <property type="evidence" value="ECO:0007669"/>
    <property type="project" value="TreeGrafter"/>
</dbReference>
<evidence type="ECO:0000256" key="3">
    <source>
        <dbReference type="ARBA" id="ARBA00022737"/>
    </source>
</evidence>
<dbReference type="GO" id="GO:0005096">
    <property type="term" value="F:GTPase activator activity"/>
    <property type="evidence" value="ECO:0007669"/>
    <property type="project" value="UniProtKB-KW"/>
</dbReference>
<feature type="region of interest" description="Disordered" evidence="4">
    <location>
        <begin position="905"/>
        <end position="1010"/>
    </location>
</feature>
<dbReference type="InterPro" id="IPR001611">
    <property type="entry name" value="Leu-rich_rpt"/>
</dbReference>
<dbReference type="SUPFAM" id="SSF52047">
    <property type="entry name" value="RNI-like"/>
    <property type="match status" value="1"/>
</dbReference>
<evidence type="ECO:0000313" key="5">
    <source>
        <dbReference type="EMBL" id="KJE91675.1"/>
    </source>
</evidence>
<feature type="compositionally biased region" description="Low complexity" evidence="4">
    <location>
        <begin position="45"/>
        <end position="57"/>
    </location>
</feature>
<feature type="compositionally biased region" description="Acidic residues" evidence="4">
    <location>
        <begin position="97"/>
        <end position="109"/>
    </location>
</feature>
<dbReference type="PROSITE" id="PS51450">
    <property type="entry name" value="LRR"/>
    <property type="match status" value="1"/>
</dbReference>
<feature type="region of interest" description="Disordered" evidence="4">
    <location>
        <begin position="75"/>
        <end position="133"/>
    </location>
</feature>
<dbReference type="InParanoid" id="A0A0D2WLX2"/>
<keyword evidence="2" id="KW-0433">Leucine-rich repeat</keyword>
<dbReference type="OrthoDB" id="10034042at2759"/>
<name>A0A0D2WLX2_CAPO3</name>
<feature type="region of interest" description="Disordered" evidence="4">
    <location>
        <begin position="31"/>
        <end position="58"/>
    </location>
</feature>
<keyword evidence="1" id="KW-0343">GTPase activation</keyword>
<reference evidence="6" key="1">
    <citation type="submission" date="2011-02" db="EMBL/GenBank/DDBJ databases">
        <title>The Genome Sequence of Capsaspora owczarzaki ATCC 30864.</title>
        <authorList>
            <person name="Russ C."/>
            <person name="Cuomo C."/>
            <person name="Burger G."/>
            <person name="Gray M.W."/>
            <person name="Holland P.W.H."/>
            <person name="King N."/>
            <person name="Lang F.B.F."/>
            <person name="Roger A.J."/>
            <person name="Ruiz-Trillo I."/>
            <person name="Young S.K."/>
            <person name="Zeng Q."/>
            <person name="Gargeya S."/>
            <person name="Alvarado L."/>
            <person name="Berlin A."/>
            <person name="Chapman S.B."/>
            <person name="Chen Z."/>
            <person name="Freedman E."/>
            <person name="Gellesch M."/>
            <person name="Goldberg J."/>
            <person name="Griggs A."/>
            <person name="Gujja S."/>
            <person name="Heilman E."/>
            <person name="Heiman D."/>
            <person name="Howarth C."/>
            <person name="Mehta T."/>
            <person name="Neiman D."/>
            <person name="Pearson M."/>
            <person name="Roberts A."/>
            <person name="Saif S."/>
            <person name="Shea T."/>
            <person name="Shenoy N."/>
            <person name="Sisk P."/>
            <person name="Stolte C."/>
            <person name="Sykes S."/>
            <person name="White J."/>
            <person name="Yandava C."/>
            <person name="Haas B."/>
            <person name="Nusbaum C."/>
            <person name="Birren B."/>
        </authorList>
    </citation>
    <scope>NUCLEOTIDE SEQUENCE</scope>
    <source>
        <strain evidence="6">ATCC 30864</strain>
    </source>
</reference>
<evidence type="ECO:0000256" key="1">
    <source>
        <dbReference type="ARBA" id="ARBA00022468"/>
    </source>
</evidence>
<dbReference type="eggNOG" id="KOG1908">
    <property type="taxonomic scope" value="Eukaryota"/>
</dbReference>
<feature type="compositionally biased region" description="Low complexity" evidence="4">
    <location>
        <begin position="963"/>
        <end position="975"/>
    </location>
</feature>
<sequence length="1010" mass="106684">MLQGDCFRACLRGSVTTSPLSAIIVGGMSTLDPADSSHNASIDAQKQQQQQQQQQQQPIDTPVLVASAVPVHLTAATRSDSPDMSSSSDVSNSDSSSDGDSDEYSDDDGYVPAHEPRLRAPAPASILKVTTQPAPPPIRPGYVFAPEPHITQYPKRVASHSRRVVFTLPADHEDKTTARKPPPRNRRVGPPARKWFAAGELLQVYMAACTRLNTKPLNVLVWQLQQASALDLPVMELNFTGLTKIPTSNWGAIGELLFRAGDIKSISFEGVNLRDEIMQPLVKSLLLKRSLESLNLSHNPIKLPGFDAVGFLLRRGAQLKHLNLSAISIDAKCANSLGVSLLTCIGLESLVLQNCGLKNSVSLEAICEGVRRNHTVRLLDLQSNGIGPKGAKVVAHMVQKNDTLLCLRLGGNPIQDHGAEFIADSLSVNRTLQKMELWGCSIQLPGLTALAQVLTKNSPLEAINLGYNALGNADGMETLCKALISNKYLRELILASTGMQSESAVALAGALAENKHLAVLDIRHNDLGQGGLIALSVAMRLNRSVIQLFFDMAKPIVGNPPHSAIPDPSASDVEHMVNQIQQFCSRNATEMVERPPVIYNKPTAYDNSAATMAPSLTSAPSVLQSVSNQISKNDSATLSVGKPTGRPVSPIPPASANQHPSPGKPHELPAGRLQSGQSLHRPGEPVGKQEIVTIKAKILTLGESLAQTLAHLSTSTSAASSASAAGNNQSTPHQPRALHAGSGPTAANGTLQVHSPSKGGLKSVSPPPSAHQQHPQQHLPRTPSQLLAALNALPSTFDAETVLAPSVKKLLSNTEILETVRFLKLSGQPQLLATIQQIQDESHRSSLLQSNELLIKAIAIYDALVLENSIAGSKIRKGSGGQASKPGLNLVKSMGNSAAALLHPSSASTNSSAVQNGGGGASPAHGHQRSASMHEVSATPQSTSPSKAKATGIATRGFRWSRSGNGDSNGHASSGNGNGSVLKSELEPPATKPRSHSNPEPPQLHNGALQ</sequence>
<dbReference type="SMART" id="SM00368">
    <property type="entry name" value="LRR_RI"/>
    <property type="match status" value="7"/>
</dbReference>
<evidence type="ECO:0000256" key="2">
    <source>
        <dbReference type="ARBA" id="ARBA00022614"/>
    </source>
</evidence>
<proteinExistence type="predicted"/>
<dbReference type="GO" id="GO:0048471">
    <property type="term" value="C:perinuclear region of cytoplasm"/>
    <property type="evidence" value="ECO:0007669"/>
    <property type="project" value="TreeGrafter"/>
</dbReference>
<dbReference type="InterPro" id="IPR027038">
    <property type="entry name" value="RanGap"/>
</dbReference>
<keyword evidence="6" id="KW-1185">Reference proteome</keyword>
<feature type="compositionally biased region" description="Low complexity" evidence="4">
    <location>
        <begin position="82"/>
        <end position="96"/>
    </location>
</feature>
<dbReference type="Pfam" id="PF13516">
    <property type="entry name" value="LRR_6"/>
    <property type="match status" value="4"/>
</dbReference>
<feature type="compositionally biased region" description="Polar residues" evidence="4">
    <location>
        <begin position="745"/>
        <end position="755"/>
    </location>
</feature>
<dbReference type="EMBL" id="KE346362">
    <property type="protein sequence ID" value="KJE91675.1"/>
    <property type="molecule type" value="Genomic_DNA"/>
</dbReference>
<dbReference type="PANTHER" id="PTHR24113:SF12">
    <property type="entry name" value="RAN GTPASE-ACTIVATING PROTEIN 1"/>
    <property type="match status" value="1"/>
</dbReference>
<dbReference type="GO" id="GO:0005634">
    <property type="term" value="C:nucleus"/>
    <property type="evidence" value="ECO:0007669"/>
    <property type="project" value="TreeGrafter"/>
</dbReference>
<dbReference type="PANTHER" id="PTHR24113">
    <property type="entry name" value="RAN GTPASE-ACTIVATING PROTEIN 1"/>
    <property type="match status" value="1"/>
</dbReference>
<organism evidence="5 6">
    <name type="scientific">Capsaspora owczarzaki (strain ATCC 30864)</name>
    <dbReference type="NCBI Taxonomy" id="595528"/>
    <lineage>
        <taxon>Eukaryota</taxon>
        <taxon>Filasterea</taxon>
        <taxon>Capsaspora</taxon>
    </lineage>
</organism>
<feature type="region of interest" description="Disordered" evidence="4">
    <location>
        <begin position="720"/>
        <end position="780"/>
    </location>
</feature>
<evidence type="ECO:0000313" key="6">
    <source>
        <dbReference type="Proteomes" id="UP000008743"/>
    </source>
</evidence>
<dbReference type="Gene3D" id="3.80.10.10">
    <property type="entry name" value="Ribonuclease Inhibitor"/>
    <property type="match status" value="3"/>
</dbReference>
<dbReference type="GO" id="GO:0005829">
    <property type="term" value="C:cytosol"/>
    <property type="evidence" value="ECO:0007669"/>
    <property type="project" value="TreeGrafter"/>
</dbReference>
<keyword evidence="3" id="KW-0677">Repeat</keyword>
<feature type="region of interest" description="Disordered" evidence="4">
    <location>
        <begin position="170"/>
        <end position="190"/>
    </location>
</feature>
<dbReference type="GO" id="GO:0006913">
    <property type="term" value="P:nucleocytoplasmic transport"/>
    <property type="evidence" value="ECO:0007669"/>
    <property type="project" value="TreeGrafter"/>
</dbReference>
<dbReference type="InterPro" id="IPR032675">
    <property type="entry name" value="LRR_dom_sf"/>
</dbReference>
<feature type="region of interest" description="Disordered" evidence="4">
    <location>
        <begin position="635"/>
        <end position="686"/>
    </location>
</feature>
<dbReference type="AlphaFoldDB" id="A0A0D2WLX2"/>